<keyword evidence="3" id="KW-1185">Reference proteome</keyword>
<reference evidence="2 3" key="1">
    <citation type="journal article" date="2018" name="Int. J. Syst. Evol. Microbiol.">
        <title>Mesosutterella multiformis gen. nov., sp. nov., a member of the family Sutterellaceae and Sutterella megalosphaeroides sp. nov., isolated from human faeces.</title>
        <authorList>
            <person name="Sakamoto M."/>
            <person name="Ikeyama N."/>
            <person name="Kunihiro T."/>
            <person name="Iino T."/>
            <person name="Yuki M."/>
            <person name="Ohkuma M."/>
        </authorList>
    </citation>
    <scope>NUCLEOTIDE SEQUENCE [LARGE SCALE GENOMIC DNA]</scope>
    <source>
        <strain evidence="2 3">4NBBH2</strain>
    </source>
</reference>
<evidence type="ECO:0000256" key="1">
    <source>
        <dbReference type="SAM" id="MobiDB-lite"/>
    </source>
</evidence>
<protein>
    <submittedName>
        <fullName evidence="2">Uncharacterized protein</fullName>
    </submittedName>
</protein>
<organism evidence="2 3">
    <name type="scientific">Mesosutterella multiformis</name>
    <dbReference type="NCBI Taxonomy" id="2259133"/>
    <lineage>
        <taxon>Bacteria</taxon>
        <taxon>Pseudomonadati</taxon>
        <taxon>Pseudomonadota</taxon>
        <taxon>Betaproteobacteria</taxon>
        <taxon>Burkholderiales</taxon>
        <taxon>Sutterellaceae</taxon>
        <taxon>Mesosutterella</taxon>
    </lineage>
</organism>
<evidence type="ECO:0000313" key="2">
    <source>
        <dbReference type="EMBL" id="GBO92799.1"/>
    </source>
</evidence>
<feature type="region of interest" description="Disordered" evidence="1">
    <location>
        <begin position="66"/>
        <end position="86"/>
    </location>
</feature>
<proteinExistence type="predicted"/>
<comment type="caution">
    <text evidence="2">The sequence shown here is derived from an EMBL/GenBank/DDBJ whole genome shotgun (WGS) entry which is preliminary data.</text>
</comment>
<name>A0A388SBC7_9BURK</name>
<dbReference type="EMBL" id="BGZJ01000001">
    <property type="protein sequence ID" value="GBO92799.1"/>
    <property type="molecule type" value="Genomic_DNA"/>
</dbReference>
<evidence type="ECO:0000313" key="3">
    <source>
        <dbReference type="Proteomes" id="UP000266091"/>
    </source>
</evidence>
<gene>
    <name evidence="2" type="ORF">MESMUL_01530</name>
</gene>
<feature type="compositionally biased region" description="Basic and acidic residues" evidence="1">
    <location>
        <begin position="1"/>
        <end position="14"/>
    </location>
</feature>
<feature type="region of interest" description="Disordered" evidence="1">
    <location>
        <begin position="1"/>
        <end position="21"/>
    </location>
</feature>
<dbReference type="RefSeq" id="WP_124944550.1">
    <property type="nucleotide sequence ID" value="NZ_BGZJ01000001.1"/>
</dbReference>
<accession>A0A388SBC7</accession>
<sequence length="106" mass="11617">MSLFEPHSDGEGKHPFQRILSWRRRPENNTEVIGAAEKQGGFPEGAKDAVSDLSVRGDNRLLASEAADINGESEDAQKSESADPDPCHVSFSLSILLLCFLDEFVE</sequence>
<accession>A0A401LLK4</accession>
<dbReference type="AlphaFoldDB" id="A0A388SBC7"/>
<dbReference type="Proteomes" id="UP000266091">
    <property type="component" value="Unassembled WGS sequence"/>
</dbReference>